<sequence length="333" mass="39066">MIVPRDINRITDGLGYPIDKKIKPLVQTLWDLGYETRQSCEGHLGRREGYPWVAIPNHPTISNLEQAIEEYNNTTSYTWSLIKHEFKKEKFIEYTLQPTIEEVIDWETKLQIYPLTKRDTDTPKPLNKVQLKAIHKTIPILSQYLIDYFKQHDIPTTPLLEFTTSISKQEIEKRQEKIRLERTISKPQEQKIKPLVQILLEYGYKPITFTEGKFNRGKSYPSVQLHDQENISFLNDTLLEYNNSHNQKWTLAGITYKIDEQKITAHELRPVTEMVNYFDTYIPTSPEQAERITKEKPVLLIPKPLNQEELEQAQNDLASLAEYIKNNLPNNTK</sequence>
<proteinExistence type="predicted"/>
<name>A0A1F6VAF1_9BACT</name>
<dbReference type="EMBL" id="MFTJ01000006">
    <property type="protein sequence ID" value="OGI66637.1"/>
    <property type="molecule type" value="Genomic_DNA"/>
</dbReference>
<evidence type="ECO:0000313" key="1">
    <source>
        <dbReference type="EMBL" id="OGI66637.1"/>
    </source>
</evidence>
<comment type="caution">
    <text evidence="1">The sequence shown here is derived from an EMBL/GenBank/DDBJ whole genome shotgun (WGS) entry which is preliminary data.</text>
</comment>
<accession>A0A1F6VAF1</accession>
<organism evidence="1 2">
    <name type="scientific">Candidatus Nomurabacteria bacterium RIFCSPHIGHO2_01_FULL_39_10</name>
    <dbReference type="NCBI Taxonomy" id="1801733"/>
    <lineage>
        <taxon>Bacteria</taxon>
        <taxon>Candidatus Nomuraibacteriota</taxon>
    </lineage>
</organism>
<dbReference type="Proteomes" id="UP000178700">
    <property type="component" value="Unassembled WGS sequence"/>
</dbReference>
<protein>
    <submittedName>
        <fullName evidence="1">Uncharacterized protein</fullName>
    </submittedName>
</protein>
<evidence type="ECO:0000313" key="2">
    <source>
        <dbReference type="Proteomes" id="UP000178700"/>
    </source>
</evidence>
<reference evidence="1 2" key="1">
    <citation type="journal article" date="2016" name="Nat. Commun.">
        <title>Thousands of microbial genomes shed light on interconnected biogeochemical processes in an aquifer system.</title>
        <authorList>
            <person name="Anantharaman K."/>
            <person name="Brown C.T."/>
            <person name="Hug L.A."/>
            <person name="Sharon I."/>
            <person name="Castelle C.J."/>
            <person name="Probst A.J."/>
            <person name="Thomas B.C."/>
            <person name="Singh A."/>
            <person name="Wilkins M.J."/>
            <person name="Karaoz U."/>
            <person name="Brodie E.L."/>
            <person name="Williams K.H."/>
            <person name="Hubbard S.S."/>
            <person name="Banfield J.F."/>
        </authorList>
    </citation>
    <scope>NUCLEOTIDE SEQUENCE [LARGE SCALE GENOMIC DNA]</scope>
</reference>
<dbReference type="AlphaFoldDB" id="A0A1F6VAF1"/>
<gene>
    <name evidence="1" type="ORF">A2642_00015</name>
</gene>